<dbReference type="OrthoDB" id="10661535at2759"/>
<dbReference type="EMBL" id="MNAD01000412">
    <property type="protein sequence ID" value="OJT13398.1"/>
    <property type="molecule type" value="Genomic_DNA"/>
</dbReference>
<gene>
    <name evidence="1" type="ORF">TRAPUB_10053</name>
</gene>
<name>A0A1M2W0N0_TRAPU</name>
<dbReference type="AlphaFoldDB" id="A0A1M2W0N0"/>
<evidence type="ECO:0000313" key="2">
    <source>
        <dbReference type="Proteomes" id="UP000184267"/>
    </source>
</evidence>
<dbReference type="Proteomes" id="UP000184267">
    <property type="component" value="Unassembled WGS sequence"/>
</dbReference>
<comment type="caution">
    <text evidence="1">The sequence shown here is derived from an EMBL/GenBank/DDBJ whole genome shotgun (WGS) entry which is preliminary data.</text>
</comment>
<organism evidence="1 2">
    <name type="scientific">Trametes pubescens</name>
    <name type="common">White-rot fungus</name>
    <dbReference type="NCBI Taxonomy" id="154538"/>
    <lineage>
        <taxon>Eukaryota</taxon>
        <taxon>Fungi</taxon>
        <taxon>Dikarya</taxon>
        <taxon>Basidiomycota</taxon>
        <taxon>Agaricomycotina</taxon>
        <taxon>Agaricomycetes</taxon>
        <taxon>Polyporales</taxon>
        <taxon>Polyporaceae</taxon>
        <taxon>Trametes</taxon>
    </lineage>
</organism>
<dbReference type="OMA" id="IVMAITW"/>
<sequence length="59" mass="6576">MAVTARAALFTAERIVMAITWAQVGRYRRSAAGAWAFRKVSTLSQVFYENGKPLHGHSH</sequence>
<evidence type="ECO:0000313" key="1">
    <source>
        <dbReference type="EMBL" id="OJT13398.1"/>
    </source>
</evidence>
<accession>A0A1M2W0N0</accession>
<reference evidence="1 2" key="1">
    <citation type="submission" date="2016-10" db="EMBL/GenBank/DDBJ databases">
        <title>Genome sequence of the basidiomycete white-rot fungus Trametes pubescens.</title>
        <authorList>
            <person name="Makela M.R."/>
            <person name="Granchi Z."/>
            <person name="Peng M."/>
            <person name="De Vries R.P."/>
            <person name="Grigoriev I."/>
            <person name="Riley R."/>
            <person name="Hilden K."/>
        </authorList>
    </citation>
    <scope>NUCLEOTIDE SEQUENCE [LARGE SCALE GENOMIC DNA]</scope>
    <source>
        <strain evidence="1 2">FBCC735</strain>
    </source>
</reference>
<proteinExistence type="predicted"/>
<keyword evidence="2" id="KW-1185">Reference proteome</keyword>
<protein>
    <submittedName>
        <fullName evidence="1">Uncharacterized protein</fullName>
    </submittedName>
</protein>